<feature type="transmembrane region" description="Helical" evidence="1">
    <location>
        <begin position="423"/>
        <end position="441"/>
    </location>
</feature>
<feature type="transmembrane region" description="Helical" evidence="1">
    <location>
        <begin position="159"/>
        <end position="178"/>
    </location>
</feature>
<evidence type="ECO:0008006" key="4">
    <source>
        <dbReference type="Google" id="ProtNLM"/>
    </source>
</evidence>
<feature type="transmembrane region" description="Helical" evidence="1">
    <location>
        <begin position="236"/>
        <end position="268"/>
    </location>
</feature>
<feature type="transmembrane region" description="Helical" evidence="1">
    <location>
        <begin position="185"/>
        <end position="207"/>
    </location>
</feature>
<sequence>MLVVALLSRGRSYEEILLRGPAVGFAAAVYLALVSSYLHLALFWAAWPMLALALFLIVWRIPLRLPWPARLDVVGCWLVIVIALVLVTRLLPTQWHVLPPGWDSTFHLLLAKKILTAQGMIYDWLPFEAAGLNYPVGSHLLIAEFSLATGLPPHTVFKFLVPLFGAITTAQIFVFTLRVSGHRELALYAAASYGLLAVLGSIDYYRWGGLPNLIGMSFFLECLIVSTERRPGMRDVALFGLLFTAIFFTHHHVMVTAGLTFAAMFAVCLLRREEHARARLILGGLLTSLAIGCFYIVPYALKATGLGDTSIFRFEETFISFDSFRHGLGHIFSTLAALGLATWLVLWGLRRQDVRFDLALWVPLVTIASLFVIFAYAVRAITLSLYGTAYAVFTPSRFQTDLVYFLAVFAGYIVFAARRSVPIPVSAGVSVASLALLYLAFENRERWNVLYEPNMPYERYMALDWISKNTPPNTIVLSNDPAAAYVSWRRTLNTPIPISEPRPKRGLTSKDIVRLRTSKDASAEARTWQLVAVAPLSTAGPGDEVLWANFEREAVILKKRAQ</sequence>
<feature type="transmembrane region" description="Helical" evidence="1">
    <location>
        <begin position="71"/>
        <end position="91"/>
    </location>
</feature>
<name>A0ABV3QXK0_9HYPH</name>
<feature type="transmembrane region" description="Helical" evidence="1">
    <location>
        <begin position="41"/>
        <end position="59"/>
    </location>
</feature>
<evidence type="ECO:0000256" key="1">
    <source>
        <dbReference type="SAM" id="Phobius"/>
    </source>
</evidence>
<evidence type="ECO:0000313" key="3">
    <source>
        <dbReference type="Proteomes" id="UP001556196"/>
    </source>
</evidence>
<comment type="caution">
    <text evidence="2">The sequence shown here is derived from an EMBL/GenBank/DDBJ whole genome shotgun (WGS) entry which is preliminary data.</text>
</comment>
<keyword evidence="1" id="KW-1133">Transmembrane helix</keyword>
<dbReference type="Proteomes" id="UP001556196">
    <property type="component" value="Unassembled WGS sequence"/>
</dbReference>
<feature type="transmembrane region" description="Helical" evidence="1">
    <location>
        <begin position="280"/>
        <end position="301"/>
    </location>
</feature>
<gene>
    <name evidence="2" type="ORF">ABUE31_06820</name>
</gene>
<protein>
    <recommendedName>
        <fullName evidence="4">Glycosyltransferase RgtA/B/C/D-like domain-containing protein</fullName>
    </recommendedName>
</protein>
<feature type="transmembrane region" description="Helical" evidence="1">
    <location>
        <begin position="358"/>
        <end position="378"/>
    </location>
</feature>
<dbReference type="EMBL" id="JBFOCI010000002">
    <property type="protein sequence ID" value="MEW9805688.1"/>
    <property type="molecule type" value="Genomic_DNA"/>
</dbReference>
<organism evidence="2 3">
    <name type="scientific">Mesorhizobium marinum</name>
    <dbReference type="NCBI Taxonomy" id="3228790"/>
    <lineage>
        <taxon>Bacteria</taxon>
        <taxon>Pseudomonadati</taxon>
        <taxon>Pseudomonadota</taxon>
        <taxon>Alphaproteobacteria</taxon>
        <taxon>Hyphomicrobiales</taxon>
        <taxon>Phyllobacteriaceae</taxon>
        <taxon>Mesorhizobium</taxon>
    </lineage>
</organism>
<dbReference type="RefSeq" id="WP_367722777.1">
    <property type="nucleotide sequence ID" value="NZ_JBFOCI010000002.1"/>
</dbReference>
<feature type="transmembrane region" description="Helical" evidence="1">
    <location>
        <begin position="327"/>
        <end position="346"/>
    </location>
</feature>
<evidence type="ECO:0000313" key="2">
    <source>
        <dbReference type="EMBL" id="MEW9805688.1"/>
    </source>
</evidence>
<proteinExistence type="predicted"/>
<feature type="transmembrane region" description="Helical" evidence="1">
    <location>
        <begin position="398"/>
        <end position="416"/>
    </location>
</feature>
<feature type="transmembrane region" description="Helical" evidence="1">
    <location>
        <begin position="16"/>
        <end position="35"/>
    </location>
</feature>
<keyword evidence="1" id="KW-0472">Membrane</keyword>
<keyword evidence="3" id="KW-1185">Reference proteome</keyword>
<keyword evidence="1" id="KW-0812">Transmembrane</keyword>
<accession>A0ABV3QXK0</accession>
<reference evidence="2 3" key="1">
    <citation type="submission" date="2024-06" db="EMBL/GenBank/DDBJ databases">
        <authorList>
            <person name="Tuo L."/>
        </authorList>
    </citation>
    <scope>NUCLEOTIDE SEQUENCE [LARGE SCALE GENOMIC DNA]</scope>
    <source>
        <strain evidence="2 3">ZMM04-5</strain>
    </source>
</reference>